<keyword evidence="2 5" id="KW-0285">Flavoprotein</keyword>
<reference evidence="6" key="1">
    <citation type="submission" date="2023-04" db="EMBL/GenBank/DDBJ databases">
        <authorList>
            <person name="Vijverberg K."/>
            <person name="Xiong W."/>
            <person name="Schranz E."/>
        </authorList>
    </citation>
    <scope>NUCLEOTIDE SEQUENCE</scope>
</reference>
<accession>A0AA35V8K1</accession>
<keyword evidence="7" id="KW-1185">Reference proteome</keyword>
<gene>
    <name evidence="6" type="ORF">LSALG_LOCUS4660</name>
</gene>
<keyword evidence="4 5" id="KW-0560">Oxidoreductase</keyword>
<dbReference type="PANTHER" id="PTHR23023">
    <property type="entry name" value="DIMETHYLANILINE MONOOXYGENASE"/>
    <property type="match status" value="1"/>
</dbReference>
<dbReference type="GO" id="GO:0050661">
    <property type="term" value="F:NADP binding"/>
    <property type="evidence" value="ECO:0007669"/>
    <property type="project" value="InterPro"/>
</dbReference>
<dbReference type="InterPro" id="IPR050346">
    <property type="entry name" value="FMO-like"/>
</dbReference>
<evidence type="ECO:0000313" key="7">
    <source>
        <dbReference type="Proteomes" id="UP001177003"/>
    </source>
</evidence>
<dbReference type="EMBL" id="OX465086">
    <property type="protein sequence ID" value="CAI9263994.1"/>
    <property type="molecule type" value="Genomic_DNA"/>
</dbReference>
<evidence type="ECO:0000256" key="1">
    <source>
        <dbReference type="ARBA" id="ARBA00009183"/>
    </source>
</evidence>
<dbReference type="InterPro" id="IPR020946">
    <property type="entry name" value="Flavin_mOase-like"/>
</dbReference>
<name>A0AA35V8K1_LACSI</name>
<sequence length="138" mass="16190">MVNVQDKRIGPLYQHVFPPRLAPRLSFVGIPEKGFTFLTMELQSRWIAHVLSGKILLPSEDEMSSDVKHYYQEMKENGLLEYQTHSLAKKPQYLDWMYAQLGMVIEKQIKDIIEYFTHCYIMAGFDGYMDAFLQKYGI</sequence>
<dbReference type="Gene3D" id="3.50.50.60">
    <property type="entry name" value="FAD/NAD(P)-binding domain"/>
    <property type="match status" value="1"/>
</dbReference>
<dbReference type="InterPro" id="IPR036188">
    <property type="entry name" value="FAD/NAD-bd_sf"/>
</dbReference>
<dbReference type="AlphaFoldDB" id="A0AA35V8K1"/>
<dbReference type="SUPFAM" id="SSF51905">
    <property type="entry name" value="FAD/NAD(P)-binding domain"/>
    <property type="match status" value="1"/>
</dbReference>
<keyword evidence="3 5" id="KW-0274">FAD</keyword>
<keyword evidence="5" id="KW-0503">Monooxygenase</keyword>
<organism evidence="6 7">
    <name type="scientific">Lactuca saligna</name>
    <name type="common">Willowleaf lettuce</name>
    <dbReference type="NCBI Taxonomy" id="75948"/>
    <lineage>
        <taxon>Eukaryota</taxon>
        <taxon>Viridiplantae</taxon>
        <taxon>Streptophyta</taxon>
        <taxon>Embryophyta</taxon>
        <taxon>Tracheophyta</taxon>
        <taxon>Spermatophyta</taxon>
        <taxon>Magnoliopsida</taxon>
        <taxon>eudicotyledons</taxon>
        <taxon>Gunneridae</taxon>
        <taxon>Pentapetalae</taxon>
        <taxon>asterids</taxon>
        <taxon>campanulids</taxon>
        <taxon>Asterales</taxon>
        <taxon>Asteraceae</taxon>
        <taxon>Cichorioideae</taxon>
        <taxon>Cichorieae</taxon>
        <taxon>Lactucinae</taxon>
        <taxon>Lactuca</taxon>
    </lineage>
</organism>
<dbReference type="GO" id="GO:0050660">
    <property type="term" value="F:flavin adenine dinucleotide binding"/>
    <property type="evidence" value="ECO:0007669"/>
    <property type="project" value="InterPro"/>
</dbReference>
<dbReference type="Pfam" id="PF00743">
    <property type="entry name" value="FMO-like"/>
    <property type="match status" value="1"/>
</dbReference>
<dbReference type="GO" id="GO:0004499">
    <property type="term" value="F:N,N-dimethylaniline monooxygenase activity"/>
    <property type="evidence" value="ECO:0007669"/>
    <property type="project" value="InterPro"/>
</dbReference>
<evidence type="ECO:0000256" key="2">
    <source>
        <dbReference type="ARBA" id="ARBA00022630"/>
    </source>
</evidence>
<evidence type="ECO:0000256" key="5">
    <source>
        <dbReference type="RuleBase" id="RU361177"/>
    </source>
</evidence>
<comment type="cofactor">
    <cofactor evidence="5">
        <name>FAD</name>
        <dbReference type="ChEBI" id="CHEBI:57692"/>
    </cofactor>
</comment>
<comment type="similarity">
    <text evidence="1 5">Belongs to the FMO family.</text>
</comment>
<proteinExistence type="inferred from homology"/>
<evidence type="ECO:0000256" key="4">
    <source>
        <dbReference type="ARBA" id="ARBA00023002"/>
    </source>
</evidence>
<dbReference type="Proteomes" id="UP001177003">
    <property type="component" value="Chromosome 0"/>
</dbReference>
<evidence type="ECO:0000313" key="6">
    <source>
        <dbReference type="EMBL" id="CAI9263994.1"/>
    </source>
</evidence>
<dbReference type="EC" id="1.-.-.-" evidence="5"/>
<evidence type="ECO:0000256" key="3">
    <source>
        <dbReference type="ARBA" id="ARBA00022827"/>
    </source>
</evidence>
<protein>
    <recommendedName>
        <fullName evidence="5">Flavin-containing monooxygenase</fullName>
        <ecNumber evidence="5">1.-.-.-</ecNumber>
    </recommendedName>
</protein>